<feature type="domain" description="N-acetyltransferase" evidence="1">
    <location>
        <begin position="17"/>
        <end position="182"/>
    </location>
</feature>
<dbReference type="InterPro" id="IPR051531">
    <property type="entry name" value="N-acetyltransferase"/>
</dbReference>
<dbReference type="RefSeq" id="WP_010919422.1">
    <property type="nucleotide sequence ID" value="NC_011916.1"/>
</dbReference>
<dbReference type="Gene3D" id="3.40.630.30">
    <property type="match status" value="1"/>
</dbReference>
<dbReference type="AlphaFoldDB" id="A0A0H3C721"/>
<protein>
    <submittedName>
        <fullName evidence="2">Acetyltransferase</fullName>
        <ecNumber evidence="2">2.3.1.-</ecNumber>
    </submittedName>
</protein>
<dbReference type="PANTHER" id="PTHR43792">
    <property type="entry name" value="GNAT FAMILY, PUTATIVE (AFU_ORTHOLOGUE AFUA_3G00765)-RELATED-RELATED"/>
    <property type="match status" value="1"/>
</dbReference>
<dbReference type="GeneID" id="7331595"/>
<dbReference type="RefSeq" id="YP_002516990.1">
    <property type="nucleotide sequence ID" value="NC_011916.1"/>
</dbReference>
<dbReference type="PATRIC" id="fig|565050.3.peg.1595"/>
<dbReference type="OrthoDB" id="5295305at2"/>
<dbReference type="InterPro" id="IPR000182">
    <property type="entry name" value="GNAT_dom"/>
</dbReference>
<evidence type="ECO:0000259" key="1">
    <source>
        <dbReference type="PROSITE" id="PS51186"/>
    </source>
</evidence>
<keyword evidence="3" id="KW-1185">Reference proteome</keyword>
<evidence type="ECO:0000313" key="3">
    <source>
        <dbReference type="Proteomes" id="UP000001364"/>
    </source>
</evidence>
<dbReference type="SMR" id="A0A0H3C721"/>
<dbReference type="EC" id="2.3.1.-" evidence="2"/>
<dbReference type="InterPro" id="IPR016181">
    <property type="entry name" value="Acyl_CoA_acyltransferase"/>
</dbReference>
<keyword evidence="2" id="KW-0012">Acyltransferase</keyword>
<sequence length="183" mass="19873">MGDDGEELLPVVVTPRLRLRCWRPSDAPALSANMTSKVSRWLSSWPDPTPPELALERIVEARAGVSEGWHVSYAIERLADDLVIGGFGGGARDQKLRVEIGYHLAEGAHGQGYMTEAAQAGLSALWSQLPAAETIEAQAHPDNAASRAILSKLGMRFVGERPVFASARGVWEPGCWYEIARPD</sequence>
<reference evidence="2 3" key="1">
    <citation type="journal article" date="2010" name="J. Bacteriol.">
        <title>The genetic basis of laboratory adaptation in Caulobacter crescentus.</title>
        <authorList>
            <person name="Marks M.E."/>
            <person name="Castro-Rojas C.M."/>
            <person name="Teiling C."/>
            <person name="Du L."/>
            <person name="Kapatral V."/>
            <person name="Walunas T.L."/>
            <person name="Crosson S."/>
        </authorList>
    </citation>
    <scope>NUCLEOTIDE SEQUENCE [LARGE SCALE GENOMIC DNA]</scope>
    <source>
        <strain evidence="3">NA1000 / CB15N</strain>
    </source>
</reference>
<dbReference type="Proteomes" id="UP000001364">
    <property type="component" value="Chromosome"/>
</dbReference>
<proteinExistence type="predicted"/>
<dbReference type="EMBL" id="CP001340">
    <property type="protein sequence ID" value="ACL95082.1"/>
    <property type="molecule type" value="Genomic_DNA"/>
</dbReference>
<keyword evidence="2" id="KW-0808">Transferase</keyword>
<accession>A0A0H3C721</accession>
<gene>
    <name evidence="2" type="ordered locus">CCNA_01617</name>
</gene>
<dbReference type="KEGG" id="ccs:CCNA_01617"/>
<dbReference type="Pfam" id="PF13302">
    <property type="entry name" value="Acetyltransf_3"/>
    <property type="match status" value="1"/>
</dbReference>
<dbReference type="PhylomeDB" id="A0A0H3C721"/>
<evidence type="ECO:0000313" key="2">
    <source>
        <dbReference type="EMBL" id="ACL95082.1"/>
    </source>
</evidence>
<dbReference type="PROSITE" id="PS51186">
    <property type="entry name" value="GNAT"/>
    <property type="match status" value="1"/>
</dbReference>
<dbReference type="PANTHER" id="PTHR43792:SF1">
    <property type="entry name" value="N-ACETYLTRANSFERASE DOMAIN-CONTAINING PROTEIN"/>
    <property type="match status" value="1"/>
</dbReference>
<name>A0A0H3C721_CAUVN</name>
<dbReference type="HOGENOM" id="CLU_1472675_0_0_5"/>
<dbReference type="GO" id="GO:0016747">
    <property type="term" value="F:acyltransferase activity, transferring groups other than amino-acyl groups"/>
    <property type="evidence" value="ECO:0007669"/>
    <property type="project" value="InterPro"/>
</dbReference>
<dbReference type="SUPFAM" id="SSF55729">
    <property type="entry name" value="Acyl-CoA N-acyltransferases (Nat)"/>
    <property type="match status" value="1"/>
</dbReference>
<organism evidence="2 3">
    <name type="scientific">Caulobacter vibrioides (strain NA1000 / CB15N)</name>
    <name type="common">Caulobacter crescentus</name>
    <dbReference type="NCBI Taxonomy" id="565050"/>
    <lineage>
        <taxon>Bacteria</taxon>
        <taxon>Pseudomonadati</taxon>
        <taxon>Pseudomonadota</taxon>
        <taxon>Alphaproteobacteria</taxon>
        <taxon>Caulobacterales</taxon>
        <taxon>Caulobacteraceae</taxon>
        <taxon>Caulobacter</taxon>
    </lineage>
</organism>